<evidence type="ECO:0000313" key="4">
    <source>
        <dbReference type="EMBL" id="NJP53747.1"/>
    </source>
</evidence>
<proteinExistence type="predicted"/>
<feature type="transmembrane region" description="Helical" evidence="2">
    <location>
        <begin position="388"/>
        <end position="412"/>
    </location>
</feature>
<feature type="compositionally biased region" description="Low complexity" evidence="1">
    <location>
        <begin position="50"/>
        <end position="90"/>
    </location>
</feature>
<feature type="domain" description="DUF7847" evidence="3">
    <location>
        <begin position="243"/>
        <end position="445"/>
    </location>
</feature>
<evidence type="ECO:0000259" key="3">
    <source>
        <dbReference type="Pfam" id="PF25231"/>
    </source>
</evidence>
<keyword evidence="2" id="KW-0472">Membrane</keyword>
<gene>
    <name evidence="4" type="ORF">HCJ93_27695</name>
</gene>
<accession>A0ABX1AFJ2</accession>
<feature type="transmembrane region" description="Helical" evidence="2">
    <location>
        <begin position="432"/>
        <end position="459"/>
    </location>
</feature>
<keyword evidence="2" id="KW-0812">Transmembrane</keyword>
<evidence type="ECO:0000256" key="1">
    <source>
        <dbReference type="SAM" id="MobiDB-lite"/>
    </source>
</evidence>
<sequence length="489" mass="50051">MNDTPGWASPGSAPSEGQEPGASGPAEPADRNSPGPAGHRDTGEVPADRPQGQQPTEEPQAQQQPGNAPQQPQEPGGWPQQNQHPGGWPQQPGPSPQDDRPGQTPQGPGVRWSKEQPPPSQWSAPTGAPGFPQAGPGQAPPPPAPHAHPGWGGAWGAGWGGPPPAAKPGIIPLRPLGVGEILDGAVATMRTYWRTVLGIALTLAVITQIVILPVQRLVLEASGSEVLNDPSPSPSEAARALGDLMLANGLIFLITLVGVVAATGLLATVTSRAVLGRSVTTGEAWRDARPQVLRLLGLIGVLLLIPAVIVGAGSLPGILAAAAGATGPGVALGILGVIGTGVIALWLMVRLSLAAPALMLEKQGIIRALKRSARLVQGSWWRIFGIQLLAWVIANVVSSVIGIPFTFLAAALGDGSVTGFLDNPGEVGWTFLLVNAIGAVIGTLIMFPIVAGVIVLLYIDQRIRREALDLELARAAGVPGYGSGATPGS</sequence>
<dbReference type="EMBL" id="JAATEM010000045">
    <property type="protein sequence ID" value="NJP53747.1"/>
    <property type="molecule type" value="Genomic_DNA"/>
</dbReference>
<keyword evidence="5" id="KW-1185">Reference proteome</keyword>
<feature type="transmembrane region" description="Helical" evidence="2">
    <location>
        <begin position="196"/>
        <end position="214"/>
    </location>
</feature>
<evidence type="ECO:0000256" key="2">
    <source>
        <dbReference type="SAM" id="Phobius"/>
    </source>
</evidence>
<protein>
    <recommendedName>
        <fullName evidence="3">DUF7847 domain-containing protein</fullName>
    </recommendedName>
</protein>
<reference evidence="4 5" key="1">
    <citation type="submission" date="2020-03" db="EMBL/GenBank/DDBJ databases">
        <title>WGS of actinomycetes isolated from Thailand.</title>
        <authorList>
            <person name="Thawai C."/>
        </authorList>
    </citation>
    <scope>NUCLEOTIDE SEQUENCE [LARGE SCALE GENOMIC DNA]</scope>
    <source>
        <strain evidence="4 5">SBST2-5</strain>
    </source>
</reference>
<feature type="transmembrane region" description="Helical" evidence="2">
    <location>
        <begin position="250"/>
        <end position="275"/>
    </location>
</feature>
<dbReference type="Pfam" id="PF25231">
    <property type="entry name" value="DUF7847"/>
    <property type="match status" value="1"/>
</dbReference>
<comment type="caution">
    <text evidence="4">The sequence shown here is derived from an EMBL/GenBank/DDBJ whole genome shotgun (WGS) entry which is preliminary data.</text>
</comment>
<dbReference type="Proteomes" id="UP000730591">
    <property type="component" value="Unassembled WGS sequence"/>
</dbReference>
<dbReference type="PANTHER" id="PTHR33133:SF1">
    <property type="entry name" value="EXPRESSED PROTEIN-RELATED"/>
    <property type="match status" value="1"/>
</dbReference>
<name>A0ABX1AFJ2_9ACTN</name>
<dbReference type="PANTHER" id="PTHR33133">
    <property type="entry name" value="OS08G0107100 PROTEIN-RELATED"/>
    <property type="match status" value="1"/>
</dbReference>
<keyword evidence="2" id="KW-1133">Transmembrane helix</keyword>
<feature type="transmembrane region" description="Helical" evidence="2">
    <location>
        <begin position="295"/>
        <end position="323"/>
    </location>
</feature>
<evidence type="ECO:0000313" key="5">
    <source>
        <dbReference type="Proteomes" id="UP000730591"/>
    </source>
</evidence>
<feature type="compositionally biased region" description="Gly residues" evidence="1">
    <location>
        <begin position="150"/>
        <end position="160"/>
    </location>
</feature>
<feature type="transmembrane region" description="Helical" evidence="2">
    <location>
        <begin position="329"/>
        <end position="349"/>
    </location>
</feature>
<dbReference type="RefSeq" id="WP_167998567.1">
    <property type="nucleotide sequence ID" value="NZ_JAATEM010000045.1"/>
</dbReference>
<feature type="compositionally biased region" description="Basic and acidic residues" evidence="1">
    <location>
        <begin position="38"/>
        <end position="47"/>
    </location>
</feature>
<organism evidence="4 5">
    <name type="scientific">Streptomyces composti</name>
    <dbReference type="NCBI Taxonomy" id="2720025"/>
    <lineage>
        <taxon>Bacteria</taxon>
        <taxon>Bacillati</taxon>
        <taxon>Actinomycetota</taxon>
        <taxon>Actinomycetes</taxon>
        <taxon>Kitasatosporales</taxon>
        <taxon>Streptomycetaceae</taxon>
        <taxon>Streptomyces</taxon>
    </lineage>
</organism>
<feature type="region of interest" description="Disordered" evidence="1">
    <location>
        <begin position="1"/>
        <end position="163"/>
    </location>
</feature>
<dbReference type="InterPro" id="IPR057169">
    <property type="entry name" value="DUF7847"/>
</dbReference>
<feature type="compositionally biased region" description="Low complexity" evidence="1">
    <location>
        <begin position="124"/>
        <end position="137"/>
    </location>
</feature>